<dbReference type="PRINTS" id="PR01415">
    <property type="entry name" value="ANKYRIN"/>
</dbReference>
<dbReference type="Pfam" id="PF13606">
    <property type="entry name" value="Ank_3"/>
    <property type="match status" value="1"/>
</dbReference>
<accession>A0A6H5IEA0</accession>
<protein>
    <submittedName>
        <fullName evidence="2">Uncharacterized protein</fullName>
    </submittedName>
</protein>
<dbReference type="InterPro" id="IPR051616">
    <property type="entry name" value="Cul2-RING_E3_ligase_SR"/>
</dbReference>
<dbReference type="PROSITE" id="PS50297">
    <property type="entry name" value="ANK_REP_REGION"/>
    <property type="match status" value="3"/>
</dbReference>
<keyword evidence="1" id="KW-0040">ANK repeat</keyword>
<feature type="repeat" description="ANK" evidence="1">
    <location>
        <begin position="180"/>
        <end position="213"/>
    </location>
</feature>
<evidence type="ECO:0000256" key="1">
    <source>
        <dbReference type="PROSITE-ProRule" id="PRU00023"/>
    </source>
</evidence>
<evidence type="ECO:0000313" key="2">
    <source>
        <dbReference type="EMBL" id="CAB0033999.1"/>
    </source>
</evidence>
<sequence>MDHLNQDNLLKLKSLRKKVNWSIEKQRVELLGQVINLFSEWNGQLPNLLDVFWSSEIDWLISEVISKHMTGSWEDICRPEGLIDFVISTGYKNKPLVDKDGKPALHRTTPLHHAAKNIDCIFRLRRVVGKLFKIYDRIDVTYIDESGRTHFHVACMSGCYDVVKEFLDFGQDPNQLLTETGDSPLHLAFRTCKRDNVIELLLRRGADPNLTNKDGLTPLQIICENRYREDLAKMLLEICNEKHVPVHVNFQDKSGRTPLHVAVENRSRTLMKILLRSGADPHLTTTTRRETALHYICMVDCCDRLLKKFFKICDDIGHKIQVNARNDVDPDTIAPITGFPQQTLGRVSVETWRRSKCG</sequence>
<evidence type="ECO:0000313" key="3">
    <source>
        <dbReference type="Proteomes" id="UP000479190"/>
    </source>
</evidence>
<dbReference type="EMBL" id="CADCXV010000729">
    <property type="protein sequence ID" value="CAB0033999.1"/>
    <property type="molecule type" value="Genomic_DNA"/>
</dbReference>
<feature type="repeat" description="ANK" evidence="1">
    <location>
        <begin position="146"/>
        <end position="178"/>
    </location>
</feature>
<organism evidence="2 3">
    <name type="scientific">Trichogramma brassicae</name>
    <dbReference type="NCBI Taxonomy" id="86971"/>
    <lineage>
        <taxon>Eukaryota</taxon>
        <taxon>Metazoa</taxon>
        <taxon>Ecdysozoa</taxon>
        <taxon>Arthropoda</taxon>
        <taxon>Hexapoda</taxon>
        <taxon>Insecta</taxon>
        <taxon>Pterygota</taxon>
        <taxon>Neoptera</taxon>
        <taxon>Endopterygota</taxon>
        <taxon>Hymenoptera</taxon>
        <taxon>Apocrita</taxon>
        <taxon>Proctotrupomorpha</taxon>
        <taxon>Chalcidoidea</taxon>
        <taxon>Trichogrammatidae</taxon>
        <taxon>Trichogramma</taxon>
    </lineage>
</organism>
<reference evidence="2 3" key="1">
    <citation type="submission" date="2020-02" db="EMBL/GenBank/DDBJ databases">
        <authorList>
            <person name="Ferguson B K."/>
        </authorList>
    </citation>
    <scope>NUCLEOTIDE SEQUENCE [LARGE SCALE GENOMIC DNA]</scope>
</reference>
<dbReference type="Pfam" id="PF12796">
    <property type="entry name" value="Ank_2"/>
    <property type="match status" value="1"/>
</dbReference>
<dbReference type="PANTHER" id="PTHR46224">
    <property type="entry name" value="ANKYRIN REPEAT FAMILY PROTEIN"/>
    <property type="match status" value="1"/>
</dbReference>
<dbReference type="Proteomes" id="UP000479190">
    <property type="component" value="Unassembled WGS sequence"/>
</dbReference>
<dbReference type="InterPro" id="IPR002110">
    <property type="entry name" value="Ankyrin_rpt"/>
</dbReference>
<name>A0A6H5IEA0_9HYME</name>
<dbReference type="Gene3D" id="1.25.40.20">
    <property type="entry name" value="Ankyrin repeat-containing domain"/>
    <property type="match status" value="2"/>
</dbReference>
<dbReference type="InterPro" id="IPR036770">
    <property type="entry name" value="Ankyrin_rpt-contain_sf"/>
</dbReference>
<dbReference type="PROSITE" id="PS50088">
    <property type="entry name" value="ANK_REPEAT"/>
    <property type="match status" value="3"/>
</dbReference>
<dbReference type="OrthoDB" id="412600at2759"/>
<keyword evidence="3" id="KW-1185">Reference proteome</keyword>
<gene>
    <name evidence="2" type="ORF">TBRA_LOCUS5897</name>
</gene>
<dbReference type="PANTHER" id="PTHR46224:SF64">
    <property type="entry name" value="IQ MOTIF AND ANKYRIN REPEAT DOMAIN-CONTAINING PROTEIN 1"/>
    <property type="match status" value="1"/>
</dbReference>
<proteinExistence type="predicted"/>
<dbReference type="SUPFAM" id="SSF48403">
    <property type="entry name" value="Ankyrin repeat"/>
    <property type="match status" value="1"/>
</dbReference>
<feature type="repeat" description="ANK" evidence="1">
    <location>
        <begin position="254"/>
        <end position="286"/>
    </location>
</feature>
<dbReference type="SMART" id="SM00248">
    <property type="entry name" value="ANK"/>
    <property type="match status" value="6"/>
</dbReference>
<dbReference type="AlphaFoldDB" id="A0A6H5IEA0"/>